<name>A0AAQ3TZS0_PASNO</name>
<keyword evidence="9" id="KW-0378">Hydrolase</keyword>
<dbReference type="InterPro" id="IPR012337">
    <property type="entry name" value="RNaseH-like_sf"/>
</dbReference>
<evidence type="ECO:0000256" key="5">
    <source>
        <dbReference type="ARBA" id="ARBA00022722"/>
    </source>
</evidence>
<evidence type="ECO:0000259" key="17">
    <source>
        <dbReference type="PROSITE" id="PS50878"/>
    </source>
</evidence>
<keyword evidence="15" id="KW-0233">DNA recombination</keyword>
<keyword evidence="20" id="KW-1185">Reference proteome</keyword>
<dbReference type="GO" id="GO:0003887">
    <property type="term" value="F:DNA-directed DNA polymerase activity"/>
    <property type="evidence" value="ECO:0007669"/>
    <property type="project" value="UniProtKB-KW"/>
</dbReference>
<dbReference type="GO" id="GO:0006508">
    <property type="term" value="P:proteolysis"/>
    <property type="evidence" value="ECO:0007669"/>
    <property type="project" value="UniProtKB-KW"/>
</dbReference>
<dbReference type="InterPro" id="IPR036397">
    <property type="entry name" value="RNaseH_sf"/>
</dbReference>
<dbReference type="InterPro" id="IPR001584">
    <property type="entry name" value="Integrase_cat-core"/>
</dbReference>
<dbReference type="Pfam" id="PF17917">
    <property type="entry name" value="RT_RNaseH"/>
    <property type="match status" value="1"/>
</dbReference>
<dbReference type="InterPro" id="IPR043128">
    <property type="entry name" value="Rev_trsase/Diguanyl_cyclase"/>
</dbReference>
<dbReference type="GO" id="GO:0015074">
    <property type="term" value="P:DNA integration"/>
    <property type="evidence" value="ECO:0007669"/>
    <property type="project" value="UniProtKB-KW"/>
</dbReference>
<keyword evidence="2" id="KW-0645">Protease</keyword>
<gene>
    <name evidence="19" type="ORF">U9M48_027878</name>
</gene>
<keyword evidence="4" id="KW-0548">Nucleotidyltransferase</keyword>
<dbReference type="GO" id="GO:0046872">
    <property type="term" value="F:metal ion binding"/>
    <property type="evidence" value="ECO:0007669"/>
    <property type="project" value="UniProtKB-KW"/>
</dbReference>
<dbReference type="InterPro" id="IPR041373">
    <property type="entry name" value="RT_RNaseH"/>
</dbReference>
<dbReference type="EMBL" id="CP144750">
    <property type="protein sequence ID" value="WVZ80405.1"/>
    <property type="molecule type" value="Genomic_DNA"/>
</dbReference>
<keyword evidence="10" id="KW-0460">Magnesium</keyword>
<dbReference type="CDD" id="cd01647">
    <property type="entry name" value="RT_LTR"/>
    <property type="match status" value="1"/>
</dbReference>
<dbReference type="Gene3D" id="2.40.70.10">
    <property type="entry name" value="Acid Proteases"/>
    <property type="match status" value="1"/>
</dbReference>
<accession>A0AAQ3TZS0</accession>
<evidence type="ECO:0000256" key="15">
    <source>
        <dbReference type="ARBA" id="ARBA00023172"/>
    </source>
</evidence>
<keyword evidence="6" id="KW-0479">Metal-binding</keyword>
<dbReference type="Pfam" id="PF03732">
    <property type="entry name" value="Retrotrans_gag"/>
    <property type="match status" value="1"/>
</dbReference>
<evidence type="ECO:0000256" key="2">
    <source>
        <dbReference type="ARBA" id="ARBA00022670"/>
    </source>
</evidence>
<feature type="region of interest" description="Disordered" evidence="16">
    <location>
        <begin position="1"/>
        <end position="20"/>
    </location>
</feature>
<dbReference type="InterPro" id="IPR001969">
    <property type="entry name" value="Aspartic_peptidase_AS"/>
</dbReference>
<dbReference type="FunFam" id="1.10.340.70:FF:000001">
    <property type="entry name" value="Retrovirus-related Pol polyprotein from transposon gypsy-like Protein"/>
    <property type="match status" value="1"/>
</dbReference>
<dbReference type="Gene3D" id="1.10.340.70">
    <property type="match status" value="1"/>
</dbReference>
<dbReference type="SUPFAM" id="SSF53098">
    <property type="entry name" value="Ribonuclease H-like"/>
    <property type="match status" value="1"/>
</dbReference>
<keyword evidence="3" id="KW-0808">Transferase</keyword>
<dbReference type="GO" id="GO:0004519">
    <property type="term" value="F:endonuclease activity"/>
    <property type="evidence" value="ECO:0007669"/>
    <property type="project" value="UniProtKB-KW"/>
</dbReference>
<dbReference type="SUPFAM" id="SSF50630">
    <property type="entry name" value="Acid proteases"/>
    <property type="match status" value="1"/>
</dbReference>
<evidence type="ECO:0000256" key="11">
    <source>
        <dbReference type="ARBA" id="ARBA00022908"/>
    </source>
</evidence>
<feature type="compositionally biased region" description="Polar residues" evidence="16">
    <location>
        <begin position="1"/>
        <end position="10"/>
    </location>
</feature>
<dbReference type="Gene3D" id="3.10.10.10">
    <property type="entry name" value="HIV Type 1 Reverse Transcriptase, subunit A, domain 1"/>
    <property type="match status" value="1"/>
</dbReference>
<evidence type="ECO:0000256" key="16">
    <source>
        <dbReference type="SAM" id="MobiDB-lite"/>
    </source>
</evidence>
<dbReference type="Pfam" id="PF00078">
    <property type="entry name" value="RVT_1"/>
    <property type="match status" value="1"/>
</dbReference>
<evidence type="ECO:0000256" key="1">
    <source>
        <dbReference type="ARBA" id="ARBA00012493"/>
    </source>
</evidence>
<reference evidence="19 20" key="1">
    <citation type="submission" date="2024-02" db="EMBL/GenBank/DDBJ databases">
        <title>High-quality chromosome-scale genome assembly of Pensacola bahiagrass (Paspalum notatum Flugge var. saurae).</title>
        <authorList>
            <person name="Vega J.M."/>
            <person name="Podio M."/>
            <person name="Orjuela J."/>
            <person name="Siena L.A."/>
            <person name="Pessino S.C."/>
            <person name="Combes M.C."/>
            <person name="Mariac C."/>
            <person name="Albertini E."/>
            <person name="Pupilli F."/>
            <person name="Ortiz J.P.A."/>
            <person name="Leblanc O."/>
        </authorList>
    </citation>
    <scope>NUCLEOTIDE SEQUENCE [LARGE SCALE GENOMIC DNA]</scope>
    <source>
        <strain evidence="19">R1</strain>
        <tissue evidence="19">Leaf</tissue>
    </source>
</reference>
<dbReference type="FunFam" id="3.30.420.10:FF:000032">
    <property type="entry name" value="Retrovirus-related Pol polyprotein from transposon 297-like Protein"/>
    <property type="match status" value="1"/>
</dbReference>
<evidence type="ECO:0000256" key="3">
    <source>
        <dbReference type="ARBA" id="ARBA00022679"/>
    </source>
</evidence>
<dbReference type="InterPro" id="IPR005162">
    <property type="entry name" value="Retrotrans_gag_dom"/>
</dbReference>
<feature type="domain" description="Reverse transcriptase" evidence="17">
    <location>
        <begin position="403"/>
        <end position="583"/>
    </location>
</feature>
<dbReference type="GO" id="GO:0003677">
    <property type="term" value="F:DNA binding"/>
    <property type="evidence" value="ECO:0007669"/>
    <property type="project" value="UniProtKB-KW"/>
</dbReference>
<dbReference type="PROSITE" id="PS50994">
    <property type="entry name" value="INTEGRASE"/>
    <property type="match status" value="1"/>
</dbReference>
<dbReference type="InterPro" id="IPR021109">
    <property type="entry name" value="Peptidase_aspartic_dom_sf"/>
</dbReference>
<keyword evidence="11" id="KW-0229">DNA integration</keyword>
<keyword evidence="12" id="KW-0695">RNA-directed DNA polymerase</keyword>
<dbReference type="InterPro" id="IPR056924">
    <property type="entry name" value="SH3_Tf2-1"/>
</dbReference>
<evidence type="ECO:0000256" key="14">
    <source>
        <dbReference type="ARBA" id="ARBA00023125"/>
    </source>
</evidence>
<keyword evidence="13" id="KW-0239">DNA-directed DNA polymerase</keyword>
<dbReference type="GO" id="GO:0003964">
    <property type="term" value="F:RNA-directed DNA polymerase activity"/>
    <property type="evidence" value="ECO:0007669"/>
    <property type="project" value="UniProtKB-KW"/>
</dbReference>
<dbReference type="InterPro" id="IPR016197">
    <property type="entry name" value="Chromo-like_dom_sf"/>
</dbReference>
<dbReference type="Pfam" id="PF17921">
    <property type="entry name" value="Integrase_H2C2"/>
    <property type="match status" value="1"/>
</dbReference>
<dbReference type="Gene3D" id="3.30.420.10">
    <property type="entry name" value="Ribonuclease H-like superfamily/Ribonuclease H"/>
    <property type="match status" value="1"/>
</dbReference>
<evidence type="ECO:0000256" key="6">
    <source>
        <dbReference type="ARBA" id="ARBA00022723"/>
    </source>
</evidence>
<evidence type="ECO:0000256" key="7">
    <source>
        <dbReference type="ARBA" id="ARBA00022750"/>
    </source>
</evidence>
<dbReference type="PROSITE" id="PS00141">
    <property type="entry name" value="ASP_PROTEASE"/>
    <property type="match status" value="1"/>
</dbReference>
<keyword evidence="14" id="KW-0238">DNA-binding</keyword>
<evidence type="ECO:0000256" key="10">
    <source>
        <dbReference type="ARBA" id="ARBA00022842"/>
    </source>
</evidence>
<dbReference type="InterPro" id="IPR041588">
    <property type="entry name" value="Integrase_H2C2"/>
</dbReference>
<dbReference type="FunFam" id="3.10.10.10:FF:000007">
    <property type="entry name" value="Retrovirus-related Pol polyprotein from transposon 17.6-like Protein"/>
    <property type="match status" value="1"/>
</dbReference>
<dbReference type="CDD" id="cd00303">
    <property type="entry name" value="retropepsin_like"/>
    <property type="match status" value="1"/>
</dbReference>
<dbReference type="InterPro" id="IPR000477">
    <property type="entry name" value="RT_dom"/>
</dbReference>
<dbReference type="PANTHER" id="PTHR37984">
    <property type="entry name" value="PROTEIN CBG26694"/>
    <property type="match status" value="1"/>
</dbReference>
<dbReference type="PROSITE" id="PS50878">
    <property type="entry name" value="RT_POL"/>
    <property type="match status" value="1"/>
</dbReference>
<sequence length="1310" mass="150203">MVTPPETSAQGAAHGAPSPSELATQVAQQLIDLIAQAQQRRDPQEISYTDFAALQPPIFTVATDPLDADDWLRIIESKFSLLPQLTEQQKAHFAAQCLHGPSGAWCASLLAMQPAGHQVTWDEFRAAFRAHYLPPSLIELKQREFRALRQGNMSVLDYDSFTELVDVAIDMEDRLNHAHEDRRQKRLASTLRSDQIPEGEPVLASTFLVNEHPTVVLFDSGATHTFISRSYATKHGYHIDNMKAKYHITAPGSPIDTNQIVRHLRLCIGTEDFYVDPVVLPNQGIDIILGMDWMKEHNVLLDITSRIVQIKSSKSGKVMHIHLPSHRRSPPTVNATEAQLIKKIPVVSDFPDVFPEELPGLPPDRNVEFAIELVPGTAPVSKRPYRMAPDELKELKTQLQEQLDKGFIRPSSSPWGCPALFVEKKDQGGKRLCVDYRPLNAVTVKNKYPLPHIDILFDQLGGATVFSKIDLRSGYHQIKVREEDIPKTAFSTRYGLYEYLVMSFGLTNAPAFFMYLMNSVFMIELDKFVVVFIDDILVYSKNEKEHEEHLRIVLSRLREHKLYAKFSKCAFWLKEVAFLGHILSAKGVAVDPSKVEDVLNWKQPQTVTEIRSFLGLAGYYRRFIKDFSKIAKPMTALTQKNAKFAWSPKCEEAFGIIKKLLTSAPVLAQPDITKPFDVYCDASGSGLGCVLMQEGRVIAYASCQLRKHEVNYPTHDLELLAVVYALKKWRHYLLGNTCHIYTDHKSLKYIFTQPELNMRQRRWLELIKDYDLEVHYHPGKANVVADALSRKAHCNFIEARPTVRVLCCEIGDIEIPTALEAELYNLVLEPTIKDQIIAAQKQDKGMSHIRDEINDKKKACFKLDEEGVLWFKNRLVVPKDMELRKKILDEAHTSMFTLHPGSNKMYQDLKQKFWWTRMKREIAKYVSECDVCQRVKADHLKPAGMLRPLAVPAWKWEDIHMDFIVGLPRTQKGYDSIWVIIDRFTKSAHFIPVKTTYRAKQYAELYISRIVSLHGVPLTITSDRGSLFLSRFWEQLQTALGTNLIHSSAYHPQTSGQVERVNQILEDMLRACALTYSTKWDECLPLAEFAYNNSYQKSLDMAPFEALYGRRCRTPLNWSEPGERVTFGPDLVTQAEEQVRFIHSNLKRAQSRQKSYSDKRRRPLVFEKDDHVYLHVSPMKGVHRFGVKGKLAPRYVGPFKITEQCGPVAYRLELPPHLAAVHDVFHVSQLKKCLRVPEEVIDTSQIQIQPDLTYEEKPIKILDQKQRSTRRRTINFYKVQWSNHSEEEATWEQEEFLRTKYPGFLPSTSN</sequence>
<dbReference type="GO" id="GO:0004190">
    <property type="term" value="F:aspartic-type endopeptidase activity"/>
    <property type="evidence" value="ECO:0007669"/>
    <property type="project" value="UniProtKB-KW"/>
</dbReference>
<evidence type="ECO:0000256" key="8">
    <source>
        <dbReference type="ARBA" id="ARBA00022759"/>
    </source>
</evidence>
<dbReference type="SUPFAM" id="SSF56672">
    <property type="entry name" value="DNA/RNA polymerases"/>
    <property type="match status" value="1"/>
</dbReference>
<dbReference type="InterPro" id="IPR043502">
    <property type="entry name" value="DNA/RNA_pol_sf"/>
</dbReference>
<dbReference type="GO" id="GO:0006310">
    <property type="term" value="P:DNA recombination"/>
    <property type="evidence" value="ECO:0007669"/>
    <property type="project" value="UniProtKB-KW"/>
</dbReference>
<evidence type="ECO:0000256" key="4">
    <source>
        <dbReference type="ARBA" id="ARBA00022695"/>
    </source>
</evidence>
<dbReference type="SUPFAM" id="SSF54160">
    <property type="entry name" value="Chromo domain-like"/>
    <property type="match status" value="1"/>
</dbReference>
<dbReference type="PANTHER" id="PTHR37984:SF5">
    <property type="entry name" value="PROTEIN NYNRIN-LIKE"/>
    <property type="match status" value="1"/>
</dbReference>
<keyword evidence="5" id="KW-0540">Nuclease</keyword>
<evidence type="ECO:0000259" key="18">
    <source>
        <dbReference type="PROSITE" id="PS50994"/>
    </source>
</evidence>
<dbReference type="Pfam" id="PF24626">
    <property type="entry name" value="SH3_Tf2-1"/>
    <property type="match status" value="1"/>
</dbReference>
<keyword evidence="8" id="KW-0255">Endonuclease</keyword>
<dbReference type="Gene3D" id="3.30.70.270">
    <property type="match status" value="2"/>
</dbReference>
<evidence type="ECO:0000256" key="13">
    <source>
        <dbReference type="ARBA" id="ARBA00022932"/>
    </source>
</evidence>
<dbReference type="InterPro" id="IPR050951">
    <property type="entry name" value="Retrovirus_Pol_polyprotein"/>
</dbReference>
<feature type="domain" description="Integrase catalytic" evidence="18">
    <location>
        <begin position="948"/>
        <end position="1111"/>
    </location>
</feature>
<protein>
    <recommendedName>
        <fullName evidence="1">RNA-directed DNA polymerase</fullName>
        <ecNumber evidence="1">2.7.7.49</ecNumber>
    </recommendedName>
</protein>
<dbReference type="FunFam" id="3.30.70.270:FF:000020">
    <property type="entry name" value="Transposon Tf2-6 polyprotein-like Protein"/>
    <property type="match status" value="1"/>
</dbReference>
<organism evidence="19 20">
    <name type="scientific">Paspalum notatum var. saurae</name>
    <dbReference type="NCBI Taxonomy" id="547442"/>
    <lineage>
        <taxon>Eukaryota</taxon>
        <taxon>Viridiplantae</taxon>
        <taxon>Streptophyta</taxon>
        <taxon>Embryophyta</taxon>
        <taxon>Tracheophyta</taxon>
        <taxon>Spermatophyta</taxon>
        <taxon>Magnoliopsida</taxon>
        <taxon>Liliopsida</taxon>
        <taxon>Poales</taxon>
        <taxon>Poaceae</taxon>
        <taxon>PACMAD clade</taxon>
        <taxon>Panicoideae</taxon>
        <taxon>Andropogonodae</taxon>
        <taxon>Paspaleae</taxon>
        <taxon>Paspalinae</taxon>
        <taxon>Paspalum</taxon>
    </lineage>
</organism>
<dbReference type="Pfam" id="PF08284">
    <property type="entry name" value="RVP_2"/>
    <property type="match status" value="1"/>
</dbReference>
<dbReference type="Proteomes" id="UP001341281">
    <property type="component" value="Chromosome 06"/>
</dbReference>
<dbReference type="CDD" id="cd09274">
    <property type="entry name" value="RNase_HI_RT_Ty3"/>
    <property type="match status" value="1"/>
</dbReference>
<evidence type="ECO:0000313" key="19">
    <source>
        <dbReference type="EMBL" id="WVZ80405.1"/>
    </source>
</evidence>
<evidence type="ECO:0000313" key="20">
    <source>
        <dbReference type="Proteomes" id="UP001341281"/>
    </source>
</evidence>
<evidence type="ECO:0000256" key="9">
    <source>
        <dbReference type="ARBA" id="ARBA00022801"/>
    </source>
</evidence>
<dbReference type="EC" id="2.7.7.49" evidence="1"/>
<keyword evidence="7" id="KW-0064">Aspartyl protease</keyword>
<evidence type="ECO:0000256" key="12">
    <source>
        <dbReference type="ARBA" id="ARBA00022918"/>
    </source>
</evidence>
<proteinExistence type="predicted"/>
<dbReference type="FunFam" id="3.10.20.370:FF:000001">
    <property type="entry name" value="Retrovirus-related Pol polyprotein from transposon 17.6-like protein"/>
    <property type="match status" value="1"/>
</dbReference>